<evidence type="ECO:0000256" key="3">
    <source>
        <dbReference type="ARBA" id="ARBA00022679"/>
    </source>
</evidence>
<dbReference type="AlphaFoldDB" id="A0A2V0PBX1"/>
<dbReference type="GO" id="GO:0032259">
    <property type="term" value="P:methylation"/>
    <property type="evidence" value="ECO:0007669"/>
    <property type="project" value="UniProtKB-KW"/>
</dbReference>
<evidence type="ECO:0008006" key="6">
    <source>
        <dbReference type="Google" id="ProtNLM"/>
    </source>
</evidence>
<dbReference type="Gene3D" id="3.40.50.150">
    <property type="entry name" value="Vaccinia Virus protein VP39"/>
    <property type="match status" value="1"/>
</dbReference>
<dbReference type="InterPro" id="IPR029063">
    <property type="entry name" value="SAM-dependent_MTases_sf"/>
</dbReference>
<evidence type="ECO:0000313" key="5">
    <source>
        <dbReference type="Proteomes" id="UP000247498"/>
    </source>
</evidence>
<accession>A0A2V0PBX1</accession>
<dbReference type="GO" id="GO:0008168">
    <property type="term" value="F:methyltransferase activity"/>
    <property type="evidence" value="ECO:0007669"/>
    <property type="project" value="UniProtKB-KW"/>
</dbReference>
<dbReference type="InterPro" id="IPR011610">
    <property type="entry name" value="SAM_mthyl_Trfase_ML2640-like"/>
</dbReference>
<dbReference type="EMBL" id="BDRX01000054">
    <property type="protein sequence ID" value="GBF94667.1"/>
    <property type="molecule type" value="Genomic_DNA"/>
</dbReference>
<evidence type="ECO:0000256" key="1">
    <source>
        <dbReference type="ARBA" id="ARBA00008138"/>
    </source>
</evidence>
<dbReference type="InParanoid" id="A0A2V0PBX1"/>
<comment type="caution">
    <text evidence="4">The sequence shown here is derived from an EMBL/GenBank/DDBJ whole genome shotgun (WGS) entry which is preliminary data.</text>
</comment>
<proteinExistence type="inferred from homology"/>
<organism evidence="4 5">
    <name type="scientific">Raphidocelis subcapitata</name>
    <dbReference type="NCBI Taxonomy" id="307507"/>
    <lineage>
        <taxon>Eukaryota</taxon>
        <taxon>Viridiplantae</taxon>
        <taxon>Chlorophyta</taxon>
        <taxon>core chlorophytes</taxon>
        <taxon>Chlorophyceae</taxon>
        <taxon>CS clade</taxon>
        <taxon>Sphaeropleales</taxon>
        <taxon>Selenastraceae</taxon>
        <taxon>Raphidocelis</taxon>
    </lineage>
</organism>
<comment type="similarity">
    <text evidence="1">Belongs to the UPF0677 family.</text>
</comment>
<dbReference type="PANTHER" id="PTHR43619">
    <property type="entry name" value="S-ADENOSYL-L-METHIONINE-DEPENDENT METHYLTRANSFERASE YKTD-RELATED"/>
    <property type="match status" value="1"/>
</dbReference>
<dbReference type="PANTHER" id="PTHR43619:SF2">
    <property type="entry name" value="S-ADENOSYL-L-METHIONINE-DEPENDENT METHYLTRANSFERASES SUPERFAMILY PROTEIN"/>
    <property type="match status" value="1"/>
</dbReference>
<sequence length="331" mass="33582">MAPGAAGAADAGAGSDADAVRATWEALTDVERTALAVVFWRARAAETVTDPATGAPLFSDPLAAAAVARCIPAEAAAGMEARNKAGVDRIGWMGVRTGEIDRRVAEAAAEAAAVGAGAGAGAGAAGAAGAAEAASTAVAAGAGAEAPPLQVAILGAGLDARAWRLAWPARVAVFEADTAPMLALKRRVFAGFGLHPSVAARREVACDLRDTAALASGLAAAGHRPEAPTVWLLEGLIGYLTRAEALGLLQALWRASAPGSRAVVTAPPSEGDRREAEAEGLELHHSTFEEAPETMERARAAGWEGRIVSRDELAARYGVARAQALLLLRKQ</sequence>
<dbReference type="Pfam" id="PF04072">
    <property type="entry name" value="LCM"/>
    <property type="match status" value="1"/>
</dbReference>
<dbReference type="NCBIfam" id="TIGR00027">
    <property type="entry name" value="mthyl_TIGR00027"/>
    <property type="match status" value="1"/>
</dbReference>
<reference evidence="4 5" key="1">
    <citation type="journal article" date="2018" name="Sci. Rep.">
        <title>Raphidocelis subcapitata (=Pseudokirchneriella subcapitata) provides an insight into genome evolution and environmental adaptations in the Sphaeropleales.</title>
        <authorList>
            <person name="Suzuki S."/>
            <person name="Yamaguchi H."/>
            <person name="Nakajima N."/>
            <person name="Kawachi M."/>
        </authorList>
    </citation>
    <scope>NUCLEOTIDE SEQUENCE [LARGE SCALE GENOMIC DNA]</scope>
    <source>
        <strain evidence="4 5">NIES-35</strain>
    </source>
</reference>
<keyword evidence="3" id="KW-0808">Transferase</keyword>
<keyword evidence="2" id="KW-0489">Methyltransferase</keyword>
<dbReference type="OrthoDB" id="203237at2759"/>
<dbReference type="Proteomes" id="UP000247498">
    <property type="component" value="Unassembled WGS sequence"/>
</dbReference>
<dbReference type="InterPro" id="IPR007213">
    <property type="entry name" value="Ppm1/Ppm2/Tcmp"/>
</dbReference>
<evidence type="ECO:0000313" key="4">
    <source>
        <dbReference type="EMBL" id="GBF94667.1"/>
    </source>
</evidence>
<name>A0A2V0PBX1_9CHLO</name>
<keyword evidence="5" id="KW-1185">Reference proteome</keyword>
<gene>
    <name evidence="4" type="ORF">Rsub_07403</name>
</gene>
<protein>
    <recommendedName>
        <fullName evidence="6">S-adenosyl-L-methionine-dependent methyltransferase</fullName>
    </recommendedName>
</protein>
<dbReference type="STRING" id="307507.A0A2V0PBX1"/>
<evidence type="ECO:0000256" key="2">
    <source>
        <dbReference type="ARBA" id="ARBA00022603"/>
    </source>
</evidence>
<dbReference type="SUPFAM" id="SSF53335">
    <property type="entry name" value="S-adenosyl-L-methionine-dependent methyltransferases"/>
    <property type="match status" value="1"/>
</dbReference>